<feature type="coiled-coil region" evidence="11">
    <location>
        <begin position="543"/>
        <end position="587"/>
    </location>
</feature>
<keyword evidence="6 11" id="KW-0067">ATP-binding</keyword>
<dbReference type="Gene3D" id="1.10.287.380">
    <property type="entry name" value="Valyl-tRNA synthetase, C-terminal domain"/>
    <property type="match status" value="1"/>
</dbReference>
<dbReference type="PROSITE" id="PS50893">
    <property type="entry name" value="ABC_TRANSPORTER_2"/>
    <property type="match status" value="2"/>
</dbReference>
<dbReference type="FunFam" id="3.40.50.300:FF:000011">
    <property type="entry name" value="Putative ABC transporter ATP-binding component"/>
    <property type="match status" value="1"/>
</dbReference>
<dbReference type="InterPro" id="IPR027417">
    <property type="entry name" value="P-loop_NTPase"/>
</dbReference>
<dbReference type="InterPro" id="IPR017871">
    <property type="entry name" value="ABC_transporter-like_CS"/>
</dbReference>
<dbReference type="InterPro" id="IPR051309">
    <property type="entry name" value="ABCF_ATPase"/>
</dbReference>
<dbReference type="GO" id="GO:0043022">
    <property type="term" value="F:ribosome binding"/>
    <property type="evidence" value="ECO:0007669"/>
    <property type="project" value="UniProtKB-UniRule"/>
</dbReference>
<dbReference type="PANTHER" id="PTHR42855:SF1">
    <property type="entry name" value="ABC TRANSPORTER DOMAIN-CONTAINING PROTEIN"/>
    <property type="match status" value="1"/>
</dbReference>
<comment type="catalytic activity">
    <reaction evidence="9 11">
        <text>ATP + H2O = ADP + phosphate + H(+)</text>
        <dbReference type="Rhea" id="RHEA:13065"/>
        <dbReference type="ChEBI" id="CHEBI:15377"/>
        <dbReference type="ChEBI" id="CHEBI:15378"/>
        <dbReference type="ChEBI" id="CHEBI:30616"/>
        <dbReference type="ChEBI" id="CHEBI:43474"/>
        <dbReference type="ChEBI" id="CHEBI:456216"/>
    </reaction>
</comment>
<comment type="function">
    <text evidence="11">Probably plays a role in ribosome assembly or function. May be involved in resolution of branched DNA intermediates that result from template switching in postreplication gaps. Binds DNA and has ATPase activity.</text>
</comment>
<dbReference type="InterPro" id="IPR032524">
    <property type="entry name" value="ABC_tran_C"/>
</dbReference>
<keyword evidence="5 11" id="KW-0378">Hydrolase</keyword>
<proteinExistence type="inferred from homology"/>
<dbReference type="Pfam" id="PF00005">
    <property type="entry name" value="ABC_tran"/>
    <property type="match status" value="2"/>
</dbReference>
<dbReference type="AlphaFoldDB" id="A0A517TB06"/>
<dbReference type="InterPro" id="IPR037118">
    <property type="entry name" value="Val-tRNA_synth_C_sf"/>
</dbReference>
<dbReference type="Pfam" id="PF12848">
    <property type="entry name" value="ABC_tran_Xtn"/>
    <property type="match status" value="1"/>
</dbReference>
<keyword evidence="7 11" id="KW-0238">DNA-binding</keyword>
<evidence type="ECO:0000256" key="6">
    <source>
        <dbReference type="ARBA" id="ARBA00022840"/>
    </source>
</evidence>
<evidence type="ECO:0000256" key="12">
    <source>
        <dbReference type="SAM" id="MobiDB-lite"/>
    </source>
</evidence>
<dbReference type="EC" id="3.6.1.-" evidence="11"/>
<dbReference type="GO" id="GO:0016887">
    <property type="term" value="F:ATP hydrolysis activity"/>
    <property type="evidence" value="ECO:0007669"/>
    <property type="project" value="UniProtKB-UniRule"/>
</dbReference>
<dbReference type="SUPFAM" id="SSF52540">
    <property type="entry name" value="P-loop containing nucleoside triphosphate hydrolases"/>
    <property type="match status" value="2"/>
</dbReference>
<evidence type="ECO:0000256" key="3">
    <source>
        <dbReference type="ARBA" id="ARBA00022741"/>
    </source>
</evidence>
<dbReference type="SMART" id="SM00382">
    <property type="entry name" value="AAA"/>
    <property type="match status" value="2"/>
</dbReference>
<dbReference type="GO" id="GO:0005524">
    <property type="term" value="F:ATP binding"/>
    <property type="evidence" value="ECO:0007669"/>
    <property type="project" value="UniProtKB-UniRule"/>
</dbReference>
<dbReference type="InterPro" id="IPR043686">
    <property type="entry name" value="Uup"/>
</dbReference>
<feature type="domain" description="ABC transporter" evidence="13">
    <location>
        <begin position="290"/>
        <end position="508"/>
    </location>
</feature>
<evidence type="ECO:0000259" key="13">
    <source>
        <dbReference type="PROSITE" id="PS50893"/>
    </source>
</evidence>
<keyword evidence="8 11" id="KW-0234">DNA repair</keyword>
<feature type="compositionally biased region" description="Basic and acidic residues" evidence="12">
    <location>
        <begin position="515"/>
        <end position="529"/>
    </location>
</feature>
<dbReference type="InterPro" id="IPR003593">
    <property type="entry name" value="AAA+_ATPase"/>
</dbReference>
<dbReference type="GO" id="GO:0003677">
    <property type="term" value="F:DNA binding"/>
    <property type="evidence" value="ECO:0007669"/>
    <property type="project" value="UniProtKB-UniRule"/>
</dbReference>
<dbReference type="GO" id="GO:0006281">
    <property type="term" value="P:DNA repair"/>
    <property type="evidence" value="ECO:0007669"/>
    <property type="project" value="UniProtKB-KW"/>
</dbReference>
<feature type="binding site" evidence="11">
    <location>
        <begin position="322"/>
        <end position="329"/>
    </location>
    <ligand>
        <name>ATP</name>
        <dbReference type="ChEBI" id="CHEBI:30616"/>
        <label>2</label>
    </ligand>
</feature>
<dbReference type="PROSITE" id="PS00211">
    <property type="entry name" value="ABC_TRANSPORTER_1"/>
    <property type="match status" value="2"/>
</dbReference>
<accession>A0A517TB06</accession>
<protein>
    <recommendedName>
        <fullName evidence="11">ATP-binding protein Uup</fullName>
        <ecNumber evidence="11">3.6.1.-</ecNumber>
    </recommendedName>
</protein>
<evidence type="ECO:0000256" key="11">
    <source>
        <dbReference type="HAMAP-Rule" id="MF_00848"/>
    </source>
</evidence>
<keyword evidence="4 11" id="KW-0227">DNA damage</keyword>
<dbReference type="GO" id="GO:0005737">
    <property type="term" value="C:cytoplasm"/>
    <property type="evidence" value="ECO:0007669"/>
    <property type="project" value="UniProtKB-SubCell"/>
</dbReference>
<evidence type="ECO:0000313" key="15">
    <source>
        <dbReference type="Proteomes" id="UP000319976"/>
    </source>
</evidence>
<dbReference type="InterPro" id="IPR003439">
    <property type="entry name" value="ABC_transporter-like_ATP-bd"/>
</dbReference>
<feature type="binding site" evidence="11">
    <location>
        <begin position="36"/>
        <end position="43"/>
    </location>
    <ligand>
        <name>ATP</name>
        <dbReference type="ChEBI" id="CHEBI:30616"/>
        <label>1</label>
    </ligand>
</feature>
<evidence type="ECO:0000256" key="5">
    <source>
        <dbReference type="ARBA" id="ARBA00022801"/>
    </source>
</evidence>
<organism evidence="14 15">
    <name type="scientific">Calycomorphotria hydatis</name>
    <dbReference type="NCBI Taxonomy" id="2528027"/>
    <lineage>
        <taxon>Bacteria</taxon>
        <taxon>Pseudomonadati</taxon>
        <taxon>Planctomycetota</taxon>
        <taxon>Planctomycetia</taxon>
        <taxon>Planctomycetales</taxon>
        <taxon>Planctomycetaceae</taxon>
        <taxon>Calycomorphotria</taxon>
    </lineage>
</organism>
<dbReference type="Pfam" id="PF16326">
    <property type="entry name" value="ABC_tran_CTD"/>
    <property type="match status" value="1"/>
</dbReference>
<evidence type="ECO:0000256" key="1">
    <source>
        <dbReference type="ARBA" id="ARBA00022490"/>
    </source>
</evidence>
<keyword evidence="3 11" id="KW-0547">Nucleotide-binding</keyword>
<name>A0A517TB06_9PLAN</name>
<dbReference type="PANTHER" id="PTHR42855">
    <property type="entry name" value="ABC TRANSPORTER ATP-BINDING SUBUNIT"/>
    <property type="match status" value="1"/>
</dbReference>
<dbReference type="InterPro" id="IPR032781">
    <property type="entry name" value="ABC_tran_Xtn"/>
</dbReference>
<dbReference type="Gene3D" id="3.40.50.300">
    <property type="entry name" value="P-loop containing nucleotide triphosphate hydrolases"/>
    <property type="match status" value="2"/>
</dbReference>
<gene>
    <name evidence="11 14" type="primary">uup</name>
    <name evidence="14" type="ORF">V22_28160</name>
</gene>
<evidence type="ECO:0000256" key="10">
    <source>
        <dbReference type="ARBA" id="ARBA00061478"/>
    </source>
</evidence>
<evidence type="ECO:0000256" key="2">
    <source>
        <dbReference type="ARBA" id="ARBA00022737"/>
    </source>
</evidence>
<dbReference type="KEGG" id="chya:V22_28160"/>
<evidence type="ECO:0000313" key="14">
    <source>
        <dbReference type="EMBL" id="QDT65561.1"/>
    </source>
</evidence>
<feature type="domain" description="ABC transporter" evidence="13">
    <location>
        <begin position="4"/>
        <end position="223"/>
    </location>
</feature>
<dbReference type="EMBL" id="CP036316">
    <property type="protein sequence ID" value="QDT65561.1"/>
    <property type="molecule type" value="Genomic_DNA"/>
</dbReference>
<dbReference type="CDD" id="cd03221">
    <property type="entry name" value="ABCF_EF-3"/>
    <property type="match status" value="2"/>
</dbReference>
<evidence type="ECO:0000256" key="7">
    <source>
        <dbReference type="ARBA" id="ARBA00023125"/>
    </source>
</evidence>
<dbReference type="FunFam" id="3.40.50.300:FF:000309">
    <property type="entry name" value="ABC transporter ATP-binding protein"/>
    <property type="match status" value="1"/>
</dbReference>
<sequence length="604" mass="68242">MPLLQLRELTFTHGGPLLLDHVNLSIERGERVGLVGRNGVGKSSLLGLLDGKNLPDDGEVLREAGMRMSRLVQEVPRETAGKVSEIVTGEPIDYDADPADVDWERQHRVEKTLSRMDLDGEMEFSALSSGMKRRVLLAQALVDEPEVLLLDEPTNHLDIESIAWLERFLKGYSGAIVFVTHDRVFLQSLATRIVEIERARLFDWTCDYATFLTRKEAALEAEEQQNKLFDKKLAEEEKWIRQGIKARRTRNEGRVRALKKMREERAQRREKLGTVKMELATSDRSGQIVVETEGLNYEIVGRTIIRDCDVFITRGDRVGIIGPNGAGKTTLLRNLLGKLEPTSGKIKRGTNLEIAYFDQLRETLDEDETVVQNVGEGAEYIDVQGERRHVYGYLQDFLFTPDRARQPVRMLSGGERNRLLLAKLFKNPANLLVLDEPTNDLDVETLELLEELLSQFGGTLLIVSHDRAFLNNVVTQILALEGDGSVKEYAGGYDDYLRQRPEPVKEAADDSNSSKNDRKANKKSSDTSAKKLSYNEQKQLEKLPQLIESLEAEQEEIHAAMAEPGFYQQDSDKITDATQRLEEIAAELSTSYEQWESLEARAEG</sequence>
<evidence type="ECO:0000256" key="9">
    <source>
        <dbReference type="ARBA" id="ARBA00049360"/>
    </source>
</evidence>
<keyword evidence="15" id="KW-1185">Reference proteome</keyword>
<keyword evidence="2 11" id="KW-0677">Repeat</keyword>
<keyword evidence="11" id="KW-0175">Coiled coil</keyword>
<dbReference type="OrthoDB" id="9760950at2"/>
<dbReference type="RefSeq" id="WP_145263684.1">
    <property type="nucleotide sequence ID" value="NZ_CP036316.1"/>
</dbReference>
<evidence type="ECO:0000256" key="8">
    <source>
        <dbReference type="ARBA" id="ARBA00023204"/>
    </source>
</evidence>
<feature type="region of interest" description="Disordered" evidence="12">
    <location>
        <begin position="503"/>
        <end position="535"/>
    </location>
</feature>
<comment type="subcellular location">
    <subcellularLocation>
        <location evidence="11">Cytoplasm</location>
    </subcellularLocation>
    <text evidence="11">Associates with ribosomes.</text>
</comment>
<reference evidence="14 15" key="1">
    <citation type="submission" date="2019-02" db="EMBL/GenBank/DDBJ databases">
        <title>Deep-cultivation of Planctomycetes and their phenomic and genomic characterization uncovers novel biology.</title>
        <authorList>
            <person name="Wiegand S."/>
            <person name="Jogler M."/>
            <person name="Boedeker C."/>
            <person name="Pinto D."/>
            <person name="Vollmers J."/>
            <person name="Rivas-Marin E."/>
            <person name="Kohn T."/>
            <person name="Peeters S.H."/>
            <person name="Heuer A."/>
            <person name="Rast P."/>
            <person name="Oberbeckmann S."/>
            <person name="Bunk B."/>
            <person name="Jeske O."/>
            <person name="Meyerdierks A."/>
            <person name="Storesund J.E."/>
            <person name="Kallscheuer N."/>
            <person name="Luecker S."/>
            <person name="Lage O.M."/>
            <person name="Pohl T."/>
            <person name="Merkel B.J."/>
            <person name="Hornburger P."/>
            <person name="Mueller R.-W."/>
            <person name="Bruemmer F."/>
            <person name="Labrenz M."/>
            <person name="Spormann A.M."/>
            <person name="Op den Camp H."/>
            <person name="Overmann J."/>
            <person name="Amann R."/>
            <person name="Jetten M.S.M."/>
            <person name="Mascher T."/>
            <person name="Medema M.H."/>
            <person name="Devos D.P."/>
            <person name="Kaster A.-K."/>
            <person name="Ovreas L."/>
            <person name="Rohde M."/>
            <person name="Galperin M.Y."/>
            <person name="Jogler C."/>
        </authorList>
    </citation>
    <scope>NUCLEOTIDE SEQUENCE [LARGE SCALE GENOMIC DNA]</scope>
    <source>
        <strain evidence="14 15">V22</strain>
    </source>
</reference>
<comment type="similarity">
    <text evidence="10 11">Belongs to the ABC transporter superfamily. ABCF family. Uup subfamily.</text>
</comment>
<keyword evidence="1 11" id="KW-0963">Cytoplasm</keyword>
<evidence type="ECO:0000256" key="4">
    <source>
        <dbReference type="ARBA" id="ARBA00022763"/>
    </source>
</evidence>
<dbReference type="HAMAP" id="MF_00848">
    <property type="entry name" value="Uup"/>
    <property type="match status" value="1"/>
</dbReference>
<dbReference type="Proteomes" id="UP000319976">
    <property type="component" value="Chromosome"/>
</dbReference>